<sequence length="59" mass="6865">MTKWMTVEQAAEYLQMGKSTVYKLVRESRIPAHKAGREWRFDAAELDEWLKAGKLALPK</sequence>
<comment type="caution">
    <text evidence="2">The sequence shown here is derived from an EMBL/GenBank/DDBJ whole genome shotgun (WGS) entry which is preliminary data.</text>
</comment>
<feature type="domain" description="Helix-turn-helix" evidence="1">
    <location>
        <begin position="4"/>
        <end position="52"/>
    </location>
</feature>
<dbReference type="AlphaFoldDB" id="A0A7C4CDS2"/>
<dbReference type="InterPro" id="IPR036388">
    <property type="entry name" value="WH-like_DNA-bd_sf"/>
</dbReference>
<evidence type="ECO:0000259" key="1">
    <source>
        <dbReference type="Pfam" id="PF12728"/>
    </source>
</evidence>
<dbReference type="GO" id="GO:0003677">
    <property type="term" value="F:DNA binding"/>
    <property type="evidence" value="ECO:0007669"/>
    <property type="project" value="UniProtKB-KW"/>
</dbReference>
<name>A0A7C4CDS2_UNCW3</name>
<dbReference type="Pfam" id="PF12728">
    <property type="entry name" value="HTH_17"/>
    <property type="match status" value="1"/>
</dbReference>
<dbReference type="NCBIfam" id="TIGR01764">
    <property type="entry name" value="excise"/>
    <property type="match status" value="1"/>
</dbReference>
<organism evidence="2">
    <name type="scientific">candidate division WOR-3 bacterium</name>
    <dbReference type="NCBI Taxonomy" id="2052148"/>
    <lineage>
        <taxon>Bacteria</taxon>
        <taxon>Bacteria division WOR-3</taxon>
    </lineage>
</organism>
<dbReference type="SUPFAM" id="SSF46955">
    <property type="entry name" value="Putative DNA-binding domain"/>
    <property type="match status" value="1"/>
</dbReference>
<accession>A0A7C4CDS2</accession>
<proteinExistence type="predicted"/>
<dbReference type="InterPro" id="IPR009061">
    <property type="entry name" value="DNA-bd_dom_put_sf"/>
</dbReference>
<reference evidence="2" key="1">
    <citation type="journal article" date="2020" name="mSystems">
        <title>Genome- and Community-Level Interaction Insights into Carbon Utilization and Element Cycling Functions of Hydrothermarchaeota in Hydrothermal Sediment.</title>
        <authorList>
            <person name="Zhou Z."/>
            <person name="Liu Y."/>
            <person name="Xu W."/>
            <person name="Pan J."/>
            <person name="Luo Z.H."/>
            <person name="Li M."/>
        </authorList>
    </citation>
    <scope>NUCLEOTIDE SEQUENCE [LARGE SCALE GENOMIC DNA]</scope>
    <source>
        <strain evidence="2">SpSt-488</strain>
    </source>
</reference>
<dbReference type="Gene3D" id="1.10.10.10">
    <property type="entry name" value="Winged helix-like DNA-binding domain superfamily/Winged helix DNA-binding domain"/>
    <property type="match status" value="1"/>
</dbReference>
<dbReference type="InterPro" id="IPR041657">
    <property type="entry name" value="HTH_17"/>
</dbReference>
<protein>
    <submittedName>
        <fullName evidence="2">DNA-binding protein</fullName>
    </submittedName>
</protein>
<keyword evidence="2" id="KW-0238">DNA-binding</keyword>
<dbReference type="EMBL" id="DSUT01000115">
    <property type="protein sequence ID" value="HGK28408.1"/>
    <property type="molecule type" value="Genomic_DNA"/>
</dbReference>
<gene>
    <name evidence="2" type="ORF">ENS41_05575</name>
</gene>
<dbReference type="InterPro" id="IPR010093">
    <property type="entry name" value="SinI_DNA-bd"/>
</dbReference>
<evidence type="ECO:0000313" key="2">
    <source>
        <dbReference type="EMBL" id="HGK28408.1"/>
    </source>
</evidence>